<gene>
    <name evidence="3" type="ORF">JXQ802_LOCUS53090</name>
    <name evidence="2" type="ORF">PYM288_LOCUS36720</name>
</gene>
<dbReference type="EMBL" id="CAJNOH010007337">
    <property type="protein sequence ID" value="CAF1455375.1"/>
    <property type="molecule type" value="Genomic_DNA"/>
</dbReference>
<dbReference type="GO" id="GO:0031397">
    <property type="term" value="P:negative regulation of protein ubiquitination"/>
    <property type="evidence" value="ECO:0007669"/>
    <property type="project" value="TreeGrafter"/>
</dbReference>
<dbReference type="GO" id="GO:0005634">
    <property type="term" value="C:nucleus"/>
    <property type="evidence" value="ECO:0007669"/>
    <property type="project" value="TreeGrafter"/>
</dbReference>
<keyword evidence="4" id="KW-1185">Reference proteome</keyword>
<dbReference type="Proteomes" id="UP000663854">
    <property type="component" value="Unassembled WGS sequence"/>
</dbReference>
<dbReference type="AlphaFoldDB" id="A0A816DZQ0"/>
<dbReference type="PANTHER" id="PTHR46472">
    <property type="entry name" value="NUCLEOREDOXIN"/>
    <property type="match status" value="1"/>
</dbReference>
<dbReference type="InterPro" id="IPR012336">
    <property type="entry name" value="Thioredoxin-like_fold"/>
</dbReference>
<sequence>MELRCGGALMQVVMDILGSEGGCRQSCRPHYYSSWCKTAVSAMKRVQTRGMFHTYKSLLSLNQTITIGGHLTIPNLETHYKRDCDLAGFQRCTKREWLNEKRWCFNNQEEHQLLNYTQHILGIQSSMKYVSPVVDDNWKLLPFPNLFNVTILDVKQHKSCGSSQPIACHLTCPPCRGFTPILIDFYKKHSEDKNFEIIFISSDSDEESFNDYYKDMPWWKLDYKERDRRNELAESFKVSGIPNLILLDGDSGEIICNNAREQIQFEDKKGENFPWKGETKAKASKSCILL</sequence>
<evidence type="ECO:0000313" key="4">
    <source>
        <dbReference type="Proteomes" id="UP000663870"/>
    </source>
</evidence>
<feature type="domain" description="Thioredoxin-like fold" evidence="1">
    <location>
        <begin position="171"/>
        <end position="254"/>
    </location>
</feature>
<dbReference type="Proteomes" id="UP000663870">
    <property type="component" value="Unassembled WGS sequence"/>
</dbReference>
<comment type="caution">
    <text evidence="3">The sequence shown here is derived from an EMBL/GenBank/DDBJ whole genome shotgun (WGS) entry which is preliminary data.</text>
</comment>
<evidence type="ECO:0000259" key="1">
    <source>
        <dbReference type="Pfam" id="PF13905"/>
    </source>
</evidence>
<dbReference type="GO" id="GO:0004791">
    <property type="term" value="F:thioredoxin-disulfide reductase (NADPH) activity"/>
    <property type="evidence" value="ECO:0007669"/>
    <property type="project" value="TreeGrafter"/>
</dbReference>
<protein>
    <recommendedName>
        <fullName evidence="1">Thioredoxin-like fold domain-containing protein</fullName>
    </recommendedName>
</protein>
<dbReference type="Gene3D" id="3.40.30.10">
    <property type="entry name" value="Glutaredoxin"/>
    <property type="match status" value="1"/>
</dbReference>
<organism evidence="3 4">
    <name type="scientific">Rotaria sordida</name>
    <dbReference type="NCBI Taxonomy" id="392033"/>
    <lineage>
        <taxon>Eukaryota</taxon>
        <taxon>Metazoa</taxon>
        <taxon>Spiralia</taxon>
        <taxon>Gnathifera</taxon>
        <taxon>Rotifera</taxon>
        <taxon>Eurotatoria</taxon>
        <taxon>Bdelloidea</taxon>
        <taxon>Philodinida</taxon>
        <taxon>Philodinidae</taxon>
        <taxon>Rotaria</taxon>
    </lineage>
</organism>
<dbReference type="PANTHER" id="PTHR46472:SF1">
    <property type="entry name" value="NUCLEOREDOXIN"/>
    <property type="match status" value="1"/>
</dbReference>
<dbReference type="InterPro" id="IPR036249">
    <property type="entry name" value="Thioredoxin-like_sf"/>
</dbReference>
<evidence type="ECO:0000313" key="3">
    <source>
        <dbReference type="EMBL" id="CAF1640312.1"/>
    </source>
</evidence>
<dbReference type="SUPFAM" id="SSF52833">
    <property type="entry name" value="Thioredoxin-like"/>
    <property type="match status" value="1"/>
</dbReference>
<dbReference type="EMBL" id="CAJNOL010008986">
    <property type="protein sequence ID" value="CAF1640312.1"/>
    <property type="molecule type" value="Genomic_DNA"/>
</dbReference>
<proteinExistence type="predicted"/>
<dbReference type="Pfam" id="PF13905">
    <property type="entry name" value="Thioredoxin_8"/>
    <property type="match status" value="1"/>
</dbReference>
<accession>A0A816DZQ0</accession>
<dbReference type="GO" id="GO:0030178">
    <property type="term" value="P:negative regulation of Wnt signaling pathway"/>
    <property type="evidence" value="ECO:0007669"/>
    <property type="project" value="TreeGrafter"/>
</dbReference>
<evidence type="ECO:0000313" key="2">
    <source>
        <dbReference type="EMBL" id="CAF1455375.1"/>
    </source>
</evidence>
<reference evidence="3" key="1">
    <citation type="submission" date="2021-02" db="EMBL/GenBank/DDBJ databases">
        <authorList>
            <person name="Nowell W R."/>
        </authorList>
    </citation>
    <scope>NUCLEOTIDE SEQUENCE</scope>
</reference>
<name>A0A816DZQ0_9BILA</name>